<evidence type="ECO:0000313" key="2">
    <source>
        <dbReference type="EMBL" id="KAK4644259.1"/>
    </source>
</evidence>
<evidence type="ECO:0008006" key="4">
    <source>
        <dbReference type="Google" id="ProtNLM"/>
    </source>
</evidence>
<dbReference type="RefSeq" id="XP_062733235.1">
    <property type="nucleotide sequence ID" value="XM_062877464.1"/>
</dbReference>
<protein>
    <recommendedName>
        <fullName evidence="4">F-box domain-containing protein</fullName>
    </recommendedName>
</protein>
<feature type="compositionally biased region" description="Acidic residues" evidence="1">
    <location>
        <begin position="114"/>
        <end position="126"/>
    </location>
</feature>
<accession>A0ABR0FMJ5</accession>
<dbReference type="Proteomes" id="UP001322138">
    <property type="component" value="Unassembled WGS sequence"/>
</dbReference>
<dbReference type="Gene3D" id="3.80.10.10">
    <property type="entry name" value="Ribonuclease Inhibitor"/>
    <property type="match status" value="1"/>
</dbReference>
<keyword evidence="3" id="KW-1185">Reference proteome</keyword>
<organism evidence="2 3">
    <name type="scientific">Podospora bellae-mahoneyi</name>
    <dbReference type="NCBI Taxonomy" id="2093777"/>
    <lineage>
        <taxon>Eukaryota</taxon>
        <taxon>Fungi</taxon>
        <taxon>Dikarya</taxon>
        <taxon>Ascomycota</taxon>
        <taxon>Pezizomycotina</taxon>
        <taxon>Sordariomycetes</taxon>
        <taxon>Sordariomycetidae</taxon>
        <taxon>Sordariales</taxon>
        <taxon>Podosporaceae</taxon>
        <taxon>Podospora</taxon>
    </lineage>
</organism>
<dbReference type="GeneID" id="87896946"/>
<sequence>MSQQPCLLERLPLHIAQYLATFLHQDSIRPFSLASKFCCQAAAPRRFTSLKLTARERDKFDRDVEELRATLAVDNRSHHVRRITLRGFLLLGTDHLGPNGVDGRFLANGGWNESPDDEGDSETEDVYDSSYFRPNLPKYDSQRKQELNEAWQPFADLIGQLSGLRDLIYACTHQIPRCVLEALHQSHPRSRLHMHTFSLRSLYLSASNVQAIDADEYALLTSPCLYSIDMKYEPYSDEAEKSFNTEALHWLIVNSPSLRKFKLDYRYDTMAVRHGAYQPESSWEDFLEQAGAGKSADGKISKKPEKHPLESLTLHSSGFIYELLNHIAVWKPLRSFTELRHLELSPCLSLDVMSLISMAAEGEIPSLRSLSVDWEDMHNNLGQLLSVLPHLDTLKLSGNLDESTFQGIHDGPRLALRKLQIYPFTPLDHSQVRQLIQWCPNLEDVRLRLAREAGPHETAIYRLLGRLPRLRRVVLQFVCPEPQYPPPISAIMDLSWDKFRDVRKALVKIAVDETLARAIFRKIAARKCPLERLKIECLPIQDSARALRSYHAVSSSYDASWEDIVEVVGGRTWICTRQDVKSPEVEVREVTKETGSRDKALECLKKTDDQEVKELWKQVWPPREGGSDKWWENWWSYPLSDILDDNGEDVVGGAGPDI</sequence>
<evidence type="ECO:0000313" key="3">
    <source>
        <dbReference type="Proteomes" id="UP001322138"/>
    </source>
</evidence>
<feature type="region of interest" description="Disordered" evidence="1">
    <location>
        <begin position="107"/>
        <end position="126"/>
    </location>
</feature>
<name>A0ABR0FMJ5_9PEZI</name>
<dbReference type="EMBL" id="JAFFGZ010000005">
    <property type="protein sequence ID" value="KAK4644259.1"/>
    <property type="molecule type" value="Genomic_DNA"/>
</dbReference>
<proteinExistence type="predicted"/>
<dbReference type="SUPFAM" id="SSF52047">
    <property type="entry name" value="RNI-like"/>
    <property type="match status" value="1"/>
</dbReference>
<comment type="caution">
    <text evidence="2">The sequence shown here is derived from an EMBL/GenBank/DDBJ whole genome shotgun (WGS) entry which is preliminary data.</text>
</comment>
<reference evidence="2 3" key="1">
    <citation type="journal article" date="2023" name="bioRxiv">
        <title>High-quality genome assemblies of four members of thePodospora anserinaspecies complex.</title>
        <authorList>
            <person name="Ament-Velasquez S.L."/>
            <person name="Vogan A.A."/>
            <person name="Wallerman O."/>
            <person name="Hartmann F."/>
            <person name="Gautier V."/>
            <person name="Silar P."/>
            <person name="Giraud T."/>
            <person name="Johannesson H."/>
        </authorList>
    </citation>
    <scope>NUCLEOTIDE SEQUENCE [LARGE SCALE GENOMIC DNA]</scope>
    <source>
        <strain evidence="2 3">CBS 112042</strain>
    </source>
</reference>
<dbReference type="InterPro" id="IPR032675">
    <property type="entry name" value="LRR_dom_sf"/>
</dbReference>
<evidence type="ECO:0000256" key="1">
    <source>
        <dbReference type="SAM" id="MobiDB-lite"/>
    </source>
</evidence>
<gene>
    <name evidence="2" type="ORF">QC761_303170</name>
</gene>